<dbReference type="PROSITE" id="PS01095">
    <property type="entry name" value="GH18_1"/>
    <property type="match status" value="1"/>
</dbReference>
<organism evidence="10 11">
    <name type="scientific">Virgisporangium ochraceum</name>
    <dbReference type="NCBI Taxonomy" id="65505"/>
    <lineage>
        <taxon>Bacteria</taxon>
        <taxon>Bacillati</taxon>
        <taxon>Actinomycetota</taxon>
        <taxon>Actinomycetes</taxon>
        <taxon>Micromonosporales</taxon>
        <taxon>Micromonosporaceae</taxon>
        <taxon>Virgisporangium</taxon>
    </lineage>
</organism>
<keyword evidence="4" id="KW-0624">Polysaccharide degradation</keyword>
<dbReference type="Gene3D" id="3.10.50.10">
    <property type="match status" value="1"/>
</dbReference>
<protein>
    <recommendedName>
        <fullName evidence="2">chitinase</fullName>
        <ecNumber evidence="2">3.2.1.14</ecNumber>
    </recommendedName>
</protein>
<dbReference type="PROSITE" id="PS51910">
    <property type="entry name" value="GH18_2"/>
    <property type="match status" value="1"/>
</dbReference>
<dbReference type="Pfam" id="PF00704">
    <property type="entry name" value="Glyco_hydro_18"/>
    <property type="match status" value="1"/>
</dbReference>
<dbReference type="InterPro" id="IPR050314">
    <property type="entry name" value="Glycosyl_Hydrlase_18"/>
</dbReference>
<dbReference type="Proteomes" id="UP000635606">
    <property type="component" value="Unassembled WGS sequence"/>
</dbReference>
<accession>A0A8J3ZRR4</accession>
<dbReference type="GO" id="GO:0008843">
    <property type="term" value="F:endochitinase activity"/>
    <property type="evidence" value="ECO:0007669"/>
    <property type="project" value="UniProtKB-EC"/>
</dbReference>
<dbReference type="SMART" id="SM00636">
    <property type="entry name" value="Glyco_18"/>
    <property type="match status" value="1"/>
</dbReference>
<name>A0A8J3ZRR4_9ACTN</name>
<keyword evidence="11" id="KW-1185">Reference proteome</keyword>
<evidence type="ECO:0000313" key="10">
    <source>
        <dbReference type="EMBL" id="GIJ68536.1"/>
    </source>
</evidence>
<dbReference type="RefSeq" id="WP_239160265.1">
    <property type="nucleotide sequence ID" value="NZ_BOPH01000043.1"/>
</dbReference>
<evidence type="ECO:0000313" key="11">
    <source>
        <dbReference type="Proteomes" id="UP000635606"/>
    </source>
</evidence>
<evidence type="ECO:0000256" key="4">
    <source>
        <dbReference type="ARBA" id="ARBA00023024"/>
    </source>
</evidence>
<sequence>MRTRLLRRLTTLGTIVAVAAAGLPASAASAGSGNGHRGDGPLKVGYYTQWSNYSGFFVKNVDTSGQARRLTHINYAFGNVGPDGKCFINNEPGQGDAWADFQRGYPEAESVDGKADAWDQPLAGNFNQLRKLKAKHPDLKVLISLGGWTWSNYFSDAVLTPESRRAFVSSCIDLYIKGNLPALDGRGGPGSAAGVFDGIDLDWEWPGSAGEPGNVIRPEDKQNFTAVVEEFRRQLDRYGKEKRRHYLLSAFLPANPAAIDAGFEVRKIFKDLDYGTLQGYDYHGTWEPLTNQHSALRVPRGNPTTPDFSVTSTVDAYLQRGAPRQKVVVGVPYYSQGWTGVTGTANNGLFQPATGAAAGSNTYRAVSALVGTGGYRVHRDIWAGHAWIFDGSTFWTYDDPAVIVQKALWVRSRGLGGAMIWSLDGDTEDGVLTRSLAGGLGR</sequence>
<evidence type="ECO:0000256" key="1">
    <source>
        <dbReference type="ARBA" id="ARBA00000822"/>
    </source>
</evidence>
<comment type="similarity">
    <text evidence="7">Belongs to the glycosyl hydrolase 18 family.</text>
</comment>
<dbReference type="Gene3D" id="3.20.20.80">
    <property type="entry name" value="Glycosidases"/>
    <property type="match status" value="1"/>
</dbReference>
<dbReference type="SUPFAM" id="SSF54556">
    <property type="entry name" value="Chitinase insertion domain"/>
    <property type="match status" value="1"/>
</dbReference>
<dbReference type="GO" id="GO:0006032">
    <property type="term" value="P:chitin catabolic process"/>
    <property type="evidence" value="ECO:0007669"/>
    <property type="project" value="UniProtKB-KW"/>
</dbReference>
<keyword evidence="4" id="KW-0146">Chitin degradation</keyword>
<evidence type="ECO:0000256" key="2">
    <source>
        <dbReference type="ARBA" id="ARBA00012729"/>
    </source>
</evidence>
<comment type="caution">
    <text evidence="10">The sequence shown here is derived from an EMBL/GenBank/DDBJ whole genome shotgun (WGS) entry which is preliminary data.</text>
</comment>
<dbReference type="PANTHER" id="PTHR11177:SF317">
    <property type="entry name" value="CHITINASE 12-RELATED"/>
    <property type="match status" value="1"/>
</dbReference>
<dbReference type="InterPro" id="IPR001223">
    <property type="entry name" value="Glyco_hydro18_cat"/>
</dbReference>
<dbReference type="SUPFAM" id="SSF51445">
    <property type="entry name" value="(Trans)glycosidases"/>
    <property type="match status" value="1"/>
</dbReference>
<proteinExistence type="inferred from homology"/>
<keyword evidence="4" id="KW-0119">Carbohydrate metabolism</keyword>
<dbReference type="GO" id="GO:0005975">
    <property type="term" value="P:carbohydrate metabolic process"/>
    <property type="evidence" value="ECO:0007669"/>
    <property type="project" value="InterPro"/>
</dbReference>
<dbReference type="InterPro" id="IPR011583">
    <property type="entry name" value="Chitinase_II/V-like_cat"/>
</dbReference>
<evidence type="ECO:0000256" key="8">
    <source>
        <dbReference type="SAM" id="SignalP"/>
    </source>
</evidence>
<comment type="catalytic activity">
    <reaction evidence="1">
        <text>Random endo-hydrolysis of N-acetyl-beta-D-glucosaminide (1-&gt;4)-beta-linkages in chitin and chitodextrins.</text>
        <dbReference type="EC" id="3.2.1.14"/>
    </reaction>
</comment>
<feature type="domain" description="GH18" evidence="9">
    <location>
        <begin position="41"/>
        <end position="442"/>
    </location>
</feature>
<keyword evidence="8" id="KW-0732">Signal</keyword>
<evidence type="ECO:0000256" key="5">
    <source>
        <dbReference type="ARBA" id="ARBA00023295"/>
    </source>
</evidence>
<feature type="chain" id="PRO_5035316222" description="chitinase" evidence="8">
    <location>
        <begin position="28"/>
        <end position="442"/>
    </location>
</feature>
<feature type="signal peptide" evidence="8">
    <location>
        <begin position="1"/>
        <end position="27"/>
    </location>
</feature>
<gene>
    <name evidence="10" type="ORF">Voc01_034530</name>
</gene>
<evidence type="ECO:0000256" key="6">
    <source>
        <dbReference type="RuleBase" id="RU000489"/>
    </source>
</evidence>
<keyword evidence="5 6" id="KW-0326">Glycosidase</keyword>
<dbReference type="EC" id="3.2.1.14" evidence="2"/>
<dbReference type="CDD" id="cd06548">
    <property type="entry name" value="GH18_chitinase"/>
    <property type="match status" value="1"/>
</dbReference>
<dbReference type="InterPro" id="IPR001579">
    <property type="entry name" value="Glyco_hydro_18_chit_AS"/>
</dbReference>
<dbReference type="InterPro" id="IPR017853">
    <property type="entry name" value="GH"/>
</dbReference>
<dbReference type="EMBL" id="BOPH01000043">
    <property type="protein sequence ID" value="GIJ68536.1"/>
    <property type="molecule type" value="Genomic_DNA"/>
</dbReference>
<dbReference type="GO" id="GO:0008061">
    <property type="term" value="F:chitin binding"/>
    <property type="evidence" value="ECO:0007669"/>
    <property type="project" value="InterPro"/>
</dbReference>
<dbReference type="InterPro" id="IPR029070">
    <property type="entry name" value="Chitinase_insertion_sf"/>
</dbReference>
<keyword evidence="3 6" id="KW-0378">Hydrolase</keyword>
<dbReference type="PANTHER" id="PTHR11177">
    <property type="entry name" value="CHITINASE"/>
    <property type="match status" value="1"/>
</dbReference>
<reference evidence="10" key="1">
    <citation type="submission" date="2021-01" db="EMBL/GenBank/DDBJ databases">
        <title>Whole genome shotgun sequence of Virgisporangium ochraceum NBRC 16418.</title>
        <authorList>
            <person name="Komaki H."/>
            <person name="Tamura T."/>
        </authorList>
    </citation>
    <scope>NUCLEOTIDE SEQUENCE</scope>
    <source>
        <strain evidence="10">NBRC 16418</strain>
    </source>
</reference>
<evidence type="ECO:0000256" key="3">
    <source>
        <dbReference type="ARBA" id="ARBA00022801"/>
    </source>
</evidence>
<evidence type="ECO:0000256" key="7">
    <source>
        <dbReference type="RuleBase" id="RU004453"/>
    </source>
</evidence>
<evidence type="ECO:0000259" key="9">
    <source>
        <dbReference type="PROSITE" id="PS51910"/>
    </source>
</evidence>
<dbReference type="AlphaFoldDB" id="A0A8J3ZRR4"/>